<dbReference type="Proteomes" id="UP001605990">
    <property type="component" value="Unassembled WGS sequence"/>
</dbReference>
<feature type="signal peptide" evidence="1">
    <location>
        <begin position="1"/>
        <end position="27"/>
    </location>
</feature>
<evidence type="ECO:0000313" key="2">
    <source>
        <dbReference type="EMBL" id="MFG6300814.1"/>
    </source>
</evidence>
<evidence type="ECO:0000313" key="3">
    <source>
        <dbReference type="Proteomes" id="UP001605990"/>
    </source>
</evidence>
<dbReference type="PANTHER" id="PTHR36302:SF1">
    <property type="entry name" value="COPPER CHAPERONE PCU(A)C"/>
    <property type="match status" value="1"/>
</dbReference>
<dbReference type="InterPro" id="IPR036182">
    <property type="entry name" value="PCuAC_sf"/>
</dbReference>
<accession>A0ABW7ECB3</accession>
<keyword evidence="1" id="KW-0732">Signal</keyword>
<reference evidence="2 3" key="1">
    <citation type="submission" date="2024-10" db="EMBL/GenBank/DDBJ databases">
        <title>Draft genome assembly of a novel steroid transforming actinomycete isolated from African clawed frog Xenopus laevis.</title>
        <authorList>
            <person name="Bragin E."/>
            <person name="Kollerov V."/>
            <person name="Donova M.V."/>
        </authorList>
    </citation>
    <scope>NUCLEOTIDE SEQUENCE [LARGE SCALE GENOMIC DNA]</scope>
    <source>
        <strain evidence="2 3">MTOC-St3</strain>
    </source>
</reference>
<name>A0ABW7ECB3_STRRO</name>
<dbReference type="RefSeq" id="WP_019329495.1">
    <property type="nucleotide sequence ID" value="NZ_CP161949.1"/>
</dbReference>
<dbReference type="EMBL" id="JBIENY010000514">
    <property type="protein sequence ID" value="MFG6300814.1"/>
    <property type="molecule type" value="Genomic_DNA"/>
</dbReference>
<protein>
    <submittedName>
        <fullName evidence="2">Copper chaperone PCu(A)C</fullName>
    </submittedName>
</protein>
<dbReference type="PANTHER" id="PTHR36302">
    <property type="entry name" value="BLR7088 PROTEIN"/>
    <property type="match status" value="1"/>
</dbReference>
<dbReference type="InterPro" id="IPR007410">
    <property type="entry name" value="LpqE-like"/>
</dbReference>
<feature type="chain" id="PRO_5045812816" evidence="1">
    <location>
        <begin position="28"/>
        <end position="175"/>
    </location>
</feature>
<dbReference type="PROSITE" id="PS51257">
    <property type="entry name" value="PROKAR_LIPOPROTEIN"/>
    <property type="match status" value="1"/>
</dbReference>
<dbReference type="Gene3D" id="2.60.40.1890">
    <property type="entry name" value="PCu(A)C copper chaperone"/>
    <property type="match status" value="1"/>
</dbReference>
<comment type="caution">
    <text evidence="2">The sequence shown here is derived from an EMBL/GenBank/DDBJ whole genome shotgun (WGS) entry which is preliminary data.</text>
</comment>
<evidence type="ECO:0000256" key="1">
    <source>
        <dbReference type="SAM" id="SignalP"/>
    </source>
</evidence>
<organism evidence="2 3">
    <name type="scientific">Streptomyces rochei</name>
    <name type="common">Streptomyces parvullus</name>
    <dbReference type="NCBI Taxonomy" id="1928"/>
    <lineage>
        <taxon>Bacteria</taxon>
        <taxon>Bacillati</taxon>
        <taxon>Actinomycetota</taxon>
        <taxon>Actinomycetes</taxon>
        <taxon>Kitasatosporales</taxon>
        <taxon>Streptomycetaceae</taxon>
        <taxon>Streptomyces</taxon>
        <taxon>Streptomyces rochei group</taxon>
    </lineage>
</organism>
<dbReference type="InterPro" id="IPR058248">
    <property type="entry name" value="Lxx211020-like"/>
</dbReference>
<dbReference type="Pfam" id="PF04314">
    <property type="entry name" value="PCuAC"/>
    <property type="match status" value="1"/>
</dbReference>
<dbReference type="SUPFAM" id="SSF110087">
    <property type="entry name" value="DR1885-like metal-binding protein"/>
    <property type="match status" value="1"/>
</dbReference>
<keyword evidence="3" id="KW-1185">Reference proteome</keyword>
<sequence>MTSLFRRLRGRCALAAVALALAVTASGCGDDDFSLPEWDAPGQNARVDDIMIRYAHVAEPQGEPWQPGDDVPAYVWLYNKGGEADRLVGASTPNAASVDIVDSNGKTLADGVDLPPNKLVELEPSTSHLMLRDVREVIRGGDFMKFTMRFEKAGPITFNIHSQIPAYDESPSPTY</sequence>
<gene>
    <name evidence="2" type="ORF">ACGU38_36380</name>
</gene>
<proteinExistence type="predicted"/>